<dbReference type="Pfam" id="PF00690">
    <property type="entry name" value="Cation_ATPase_N"/>
    <property type="match status" value="1"/>
</dbReference>
<evidence type="ECO:0000256" key="2">
    <source>
        <dbReference type="SAM" id="Phobius"/>
    </source>
</evidence>
<dbReference type="Gene3D" id="2.70.150.10">
    <property type="entry name" value="Calcium-transporting ATPase, cytoplasmic transduction domain A"/>
    <property type="match status" value="1"/>
</dbReference>
<evidence type="ECO:0000256" key="1">
    <source>
        <dbReference type="SAM" id="MobiDB-lite"/>
    </source>
</evidence>
<dbReference type="PANTHER" id="PTHR42861">
    <property type="entry name" value="CALCIUM-TRANSPORTING ATPASE"/>
    <property type="match status" value="1"/>
</dbReference>
<feature type="region of interest" description="Disordered" evidence="1">
    <location>
        <begin position="233"/>
        <end position="270"/>
    </location>
</feature>
<evidence type="ECO:0000259" key="3">
    <source>
        <dbReference type="SMART" id="SM00831"/>
    </source>
</evidence>
<gene>
    <name evidence="4" type="ORF">OEG82_18455</name>
</gene>
<accession>A0ABT3YJ99</accession>
<reference evidence="4" key="1">
    <citation type="submission" date="2022-10" db="EMBL/GenBank/DDBJ databases">
        <title>Hoeflea sp. J2-29, isolated from marine algae.</title>
        <authorList>
            <person name="Kristyanto S."/>
            <person name="Kim J.M."/>
            <person name="Jeon C.O."/>
        </authorList>
    </citation>
    <scope>NUCLEOTIDE SEQUENCE</scope>
    <source>
        <strain evidence="4">J2-29</strain>
    </source>
</reference>
<dbReference type="RefSeq" id="WP_267613840.1">
    <property type="nucleotide sequence ID" value="NZ_JAOVZQ010000001.1"/>
</dbReference>
<keyword evidence="2" id="KW-0812">Transmembrane</keyword>
<evidence type="ECO:0000313" key="4">
    <source>
        <dbReference type="EMBL" id="MCY0095983.1"/>
    </source>
</evidence>
<protein>
    <submittedName>
        <fullName evidence="4">Cation-transporting P-type ATPase</fullName>
    </submittedName>
</protein>
<dbReference type="EMBL" id="JAOVZQ010000001">
    <property type="protein sequence ID" value="MCY0095983.1"/>
    <property type="molecule type" value="Genomic_DNA"/>
</dbReference>
<dbReference type="Pfam" id="PF00122">
    <property type="entry name" value="E1-E2_ATPase"/>
    <property type="match status" value="1"/>
</dbReference>
<dbReference type="InterPro" id="IPR023298">
    <property type="entry name" value="ATPase_P-typ_TM_dom_sf"/>
</dbReference>
<dbReference type="SUPFAM" id="SSF81653">
    <property type="entry name" value="Calcium ATPase, transduction domain A"/>
    <property type="match status" value="1"/>
</dbReference>
<dbReference type="Gene3D" id="1.20.1110.10">
    <property type="entry name" value="Calcium-transporting ATPase, transmembrane domain"/>
    <property type="match status" value="1"/>
</dbReference>
<feature type="domain" description="Cation-transporting P-type ATPase N-terminal" evidence="3">
    <location>
        <begin position="8"/>
        <end position="82"/>
    </location>
</feature>
<dbReference type="InterPro" id="IPR059000">
    <property type="entry name" value="ATPase_P-type_domA"/>
</dbReference>
<dbReference type="InterPro" id="IPR004014">
    <property type="entry name" value="ATPase_P-typ_cation-transptr_N"/>
</dbReference>
<name>A0ABT3YJ99_9HYPH</name>
<sequence length="270" mass="28975">MDNHRLDNAYALPVQEVARRLETDPATGLDPALISARLKTCGPNRLQRQKTKSPFVILARQFNSIIVWLLAVAAAMSFLFGDIAEGAAIIVVLVINGAIGFVTELRAARSMEALMRIAEVRTRVRRGGRERMIDAQELVPGDVVILEAGDMVTADLRISQASNLQADESVLTGESAPVLKSVEPAGREAPLGDRSGMAYKGTAITQGTGEGLVVATGMRTEIGRISDLAQWRRKRGAAAGKTARQARSPAGLADLGAGRTDHRRRHPARP</sequence>
<keyword evidence="2" id="KW-1133">Transmembrane helix</keyword>
<feature type="transmembrane region" description="Helical" evidence="2">
    <location>
        <begin position="55"/>
        <end position="80"/>
    </location>
</feature>
<feature type="compositionally biased region" description="Basic residues" evidence="1">
    <location>
        <begin position="261"/>
        <end position="270"/>
    </location>
</feature>
<organism evidence="4 5">
    <name type="scientific">Hoeflea ulvae</name>
    <dbReference type="NCBI Taxonomy" id="2983764"/>
    <lineage>
        <taxon>Bacteria</taxon>
        <taxon>Pseudomonadati</taxon>
        <taxon>Pseudomonadota</taxon>
        <taxon>Alphaproteobacteria</taxon>
        <taxon>Hyphomicrobiales</taxon>
        <taxon>Rhizobiaceae</taxon>
        <taxon>Hoeflea</taxon>
    </lineage>
</organism>
<dbReference type="SMART" id="SM00831">
    <property type="entry name" value="Cation_ATPase_N"/>
    <property type="match status" value="1"/>
</dbReference>
<keyword evidence="5" id="KW-1185">Reference proteome</keyword>
<comment type="caution">
    <text evidence="4">The sequence shown here is derived from an EMBL/GenBank/DDBJ whole genome shotgun (WGS) entry which is preliminary data.</text>
</comment>
<evidence type="ECO:0000313" key="5">
    <source>
        <dbReference type="Proteomes" id="UP001081283"/>
    </source>
</evidence>
<proteinExistence type="predicted"/>
<feature type="transmembrane region" description="Helical" evidence="2">
    <location>
        <begin position="86"/>
        <end position="107"/>
    </location>
</feature>
<keyword evidence="2" id="KW-0472">Membrane</keyword>
<dbReference type="Proteomes" id="UP001081283">
    <property type="component" value="Unassembled WGS sequence"/>
</dbReference>
<dbReference type="SUPFAM" id="SSF81665">
    <property type="entry name" value="Calcium ATPase, transmembrane domain M"/>
    <property type="match status" value="1"/>
</dbReference>
<dbReference type="InterPro" id="IPR008250">
    <property type="entry name" value="ATPase_P-typ_transduc_dom_A_sf"/>
</dbReference>
<feature type="compositionally biased region" description="Low complexity" evidence="1">
    <location>
        <begin position="237"/>
        <end position="247"/>
    </location>
</feature>